<sequence length="187" mass="19854">MSARTHTSNHDSPSPEHLRDKPNILGELSLAIVLVGMAVFATIGIIVMEPIGDEPPGPRLFPALVTILLFGTGIGIAIKVTHAHSRSKTDATDEDEDLDAATELILKSDWRTLGAVIVIFIVFLALLQPVGWLISAAGLYYAITLALGSKAYVRDLVVAFIFSAILQIAFSIGLGLNLPAGVIGVIF</sequence>
<feature type="transmembrane region" description="Helical" evidence="2">
    <location>
        <begin position="28"/>
        <end position="48"/>
    </location>
</feature>
<keyword evidence="2" id="KW-0812">Transmembrane</keyword>
<feature type="transmembrane region" description="Helical" evidence="2">
    <location>
        <begin position="156"/>
        <end position="186"/>
    </location>
</feature>
<dbReference type="Pfam" id="PF07331">
    <property type="entry name" value="TctB"/>
    <property type="match status" value="1"/>
</dbReference>
<evidence type="ECO:0000313" key="5">
    <source>
        <dbReference type="Proteomes" id="UP001139502"/>
    </source>
</evidence>
<reference evidence="4" key="1">
    <citation type="submission" date="2022-06" db="EMBL/GenBank/DDBJ databases">
        <title>Rothia sp. isolated from sandalwood seedling.</title>
        <authorList>
            <person name="Tuikhar N."/>
            <person name="Kirdat K."/>
            <person name="Thorat V."/>
            <person name="Swetha P."/>
            <person name="Padma S."/>
            <person name="Sundararaj R."/>
            <person name="Yadav A."/>
        </authorList>
    </citation>
    <scope>NUCLEOTIDE SEQUENCE</scope>
    <source>
        <strain evidence="4">AR01</strain>
    </source>
</reference>
<proteinExistence type="predicted"/>
<protein>
    <submittedName>
        <fullName evidence="4">Tripartite tricarboxylate transporter TctB family protein</fullName>
    </submittedName>
</protein>
<keyword evidence="5" id="KW-1185">Reference proteome</keyword>
<dbReference type="InterPro" id="IPR009936">
    <property type="entry name" value="DUF1468"/>
</dbReference>
<evidence type="ECO:0000256" key="2">
    <source>
        <dbReference type="SAM" id="Phobius"/>
    </source>
</evidence>
<feature type="transmembrane region" description="Helical" evidence="2">
    <location>
        <begin position="60"/>
        <end position="78"/>
    </location>
</feature>
<feature type="region of interest" description="Disordered" evidence="1">
    <location>
        <begin position="1"/>
        <end position="20"/>
    </location>
</feature>
<dbReference type="Proteomes" id="UP001139502">
    <property type="component" value="Unassembled WGS sequence"/>
</dbReference>
<organism evidence="4 5">
    <name type="scientific">Rothia santali</name>
    <dbReference type="NCBI Taxonomy" id="2949643"/>
    <lineage>
        <taxon>Bacteria</taxon>
        <taxon>Bacillati</taxon>
        <taxon>Actinomycetota</taxon>
        <taxon>Actinomycetes</taxon>
        <taxon>Micrococcales</taxon>
        <taxon>Micrococcaceae</taxon>
        <taxon>Rothia</taxon>
    </lineage>
</organism>
<feature type="compositionally biased region" description="Polar residues" evidence="1">
    <location>
        <begin position="1"/>
        <end position="12"/>
    </location>
</feature>
<comment type="caution">
    <text evidence="4">The sequence shown here is derived from an EMBL/GenBank/DDBJ whole genome shotgun (WGS) entry which is preliminary data.</text>
</comment>
<feature type="transmembrane region" description="Helical" evidence="2">
    <location>
        <begin position="113"/>
        <end position="144"/>
    </location>
</feature>
<name>A0A9X2HBP1_9MICC</name>
<evidence type="ECO:0000256" key="1">
    <source>
        <dbReference type="SAM" id="MobiDB-lite"/>
    </source>
</evidence>
<gene>
    <name evidence="4" type="ORF">NBM05_10225</name>
</gene>
<feature type="domain" description="DUF1468" evidence="3">
    <location>
        <begin position="31"/>
        <end position="179"/>
    </location>
</feature>
<evidence type="ECO:0000259" key="3">
    <source>
        <dbReference type="Pfam" id="PF07331"/>
    </source>
</evidence>
<evidence type="ECO:0000313" key="4">
    <source>
        <dbReference type="EMBL" id="MCP3426366.1"/>
    </source>
</evidence>
<dbReference type="RefSeq" id="WP_254166977.1">
    <property type="nucleotide sequence ID" value="NZ_JANAFB010000024.1"/>
</dbReference>
<accession>A0A9X2HBP1</accession>
<dbReference type="AlphaFoldDB" id="A0A9X2HBP1"/>
<keyword evidence="2" id="KW-0472">Membrane</keyword>
<keyword evidence="2" id="KW-1133">Transmembrane helix</keyword>
<dbReference type="EMBL" id="JANAFB010000024">
    <property type="protein sequence ID" value="MCP3426366.1"/>
    <property type="molecule type" value="Genomic_DNA"/>
</dbReference>